<evidence type="ECO:0000313" key="2">
    <source>
        <dbReference type="EMBL" id="EJF36202.1"/>
    </source>
</evidence>
<dbReference type="eggNOG" id="ENOG5033939">
    <property type="taxonomic scope" value="Bacteria"/>
</dbReference>
<comment type="caution">
    <text evidence="2">The sequence shown here is derived from an EMBL/GenBank/DDBJ whole genome shotgun (WGS) entry which is preliminary data.</text>
</comment>
<accession>J0MVX0</accession>
<gene>
    <name evidence="2" type="ORF">HMPREF1318_1486</name>
</gene>
<feature type="region of interest" description="Disordered" evidence="1">
    <location>
        <begin position="65"/>
        <end position="129"/>
    </location>
</feature>
<dbReference type="PATRIC" id="fig|1125718.3.peg.2849"/>
<dbReference type="EMBL" id="AKFT01000223">
    <property type="protein sequence ID" value="EJF36202.1"/>
    <property type="molecule type" value="Genomic_DNA"/>
</dbReference>
<dbReference type="AlphaFoldDB" id="J0MVX0"/>
<feature type="compositionally biased region" description="Low complexity" evidence="1">
    <location>
        <begin position="87"/>
        <end position="112"/>
    </location>
</feature>
<evidence type="ECO:0000256" key="1">
    <source>
        <dbReference type="SAM" id="MobiDB-lite"/>
    </source>
</evidence>
<dbReference type="Proteomes" id="UP000002941">
    <property type="component" value="Unassembled WGS sequence"/>
</dbReference>
<protein>
    <submittedName>
        <fullName evidence="2">Uncharacterized protein</fullName>
    </submittedName>
</protein>
<feature type="region of interest" description="Disordered" evidence="1">
    <location>
        <begin position="1"/>
        <end position="32"/>
    </location>
</feature>
<keyword evidence="3" id="KW-1185">Reference proteome</keyword>
<feature type="compositionally biased region" description="Polar residues" evidence="1">
    <location>
        <begin position="76"/>
        <end position="86"/>
    </location>
</feature>
<proteinExistence type="predicted"/>
<organism evidence="2 3">
    <name type="scientific">Actinomyces massiliensis F0489</name>
    <dbReference type="NCBI Taxonomy" id="1125718"/>
    <lineage>
        <taxon>Bacteria</taxon>
        <taxon>Bacillati</taxon>
        <taxon>Actinomycetota</taxon>
        <taxon>Actinomycetes</taxon>
        <taxon>Actinomycetales</taxon>
        <taxon>Actinomycetaceae</taxon>
        <taxon>Actinomyces</taxon>
    </lineage>
</organism>
<sequence>MVRKGYRGGDGSGADGGGDGGDDGDDNGACNAKSAYPAPMIRPVRIAALALLPVLPIALIAGCSHSKPSDDPSATAEATDSSGTPDPTSVPSVATPASPSPAATESEPAATEDSNESNESEDQGGDELPAQGLDQAAALDDGLAVQIGALRATDLEAGPGEIGGSGIVVPVTVGNSTGSDLSLSGLVVTLTYGADAVPASPVDSASDAVPASIAPGDAVVLEYGFVVPVDQRGSVSVVVDSGAGSRAAVFQGEAPTS</sequence>
<reference evidence="2 3" key="1">
    <citation type="submission" date="2012-05" db="EMBL/GenBank/DDBJ databases">
        <authorList>
            <person name="Harkins D.M."/>
            <person name="Madupu R."/>
            <person name="Durkin A.S."/>
            <person name="Torralba M."/>
            <person name="Methe B."/>
            <person name="Sutton G.G."/>
            <person name="Nelson K.E."/>
        </authorList>
    </citation>
    <scope>NUCLEOTIDE SEQUENCE [LARGE SCALE GENOMIC DNA]</scope>
    <source>
        <strain evidence="2 3">F0489</strain>
    </source>
</reference>
<evidence type="ECO:0000313" key="3">
    <source>
        <dbReference type="Proteomes" id="UP000002941"/>
    </source>
</evidence>
<dbReference type="OrthoDB" id="3260525at2"/>
<feature type="compositionally biased region" description="Acidic residues" evidence="1">
    <location>
        <begin position="113"/>
        <end position="125"/>
    </location>
</feature>
<feature type="compositionally biased region" description="Gly residues" evidence="1">
    <location>
        <begin position="8"/>
        <end position="19"/>
    </location>
</feature>
<name>J0MVX0_9ACTO</name>